<dbReference type="AlphaFoldDB" id="A0A2M9CNV6"/>
<dbReference type="Proteomes" id="UP000228758">
    <property type="component" value="Unassembled WGS sequence"/>
</dbReference>
<feature type="signal peptide" evidence="4">
    <location>
        <begin position="1"/>
        <end position="32"/>
    </location>
</feature>
<reference evidence="5 6" key="1">
    <citation type="submission" date="2017-11" db="EMBL/GenBank/DDBJ databases">
        <title>Genomic Encyclopedia of Archaeal and Bacterial Type Strains, Phase II (KMG-II): From Individual Species to Whole Genera.</title>
        <authorList>
            <person name="Goeker M."/>
        </authorList>
    </citation>
    <scope>NUCLEOTIDE SEQUENCE [LARGE SCALE GENOMIC DNA]</scope>
    <source>
        <strain evidence="5 6">DSM 27393</strain>
    </source>
</reference>
<evidence type="ECO:0000313" key="6">
    <source>
        <dbReference type="Proteomes" id="UP000228758"/>
    </source>
</evidence>
<comment type="caution">
    <text evidence="5">The sequence shown here is derived from an EMBL/GenBank/DDBJ whole genome shotgun (WGS) entry which is preliminary data.</text>
</comment>
<accession>A0A2M9CNV6</accession>
<dbReference type="InterPro" id="IPR006059">
    <property type="entry name" value="SBP"/>
</dbReference>
<dbReference type="GO" id="GO:1901982">
    <property type="term" value="F:maltose binding"/>
    <property type="evidence" value="ECO:0007669"/>
    <property type="project" value="TreeGrafter"/>
</dbReference>
<dbReference type="EMBL" id="PGFF01000001">
    <property type="protein sequence ID" value="PJJ73554.1"/>
    <property type="molecule type" value="Genomic_DNA"/>
</dbReference>
<keyword evidence="2" id="KW-0813">Transport</keyword>
<protein>
    <submittedName>
        <fullName evidence="5">Multiple sugar transport system substrate-binding protein</fullName>
    </submittedName>
</protein>
<evidence type="ECO:0000256" key="3">
    <source>
        <dbReference type="ARBA" id="ARBA00022729"/>
    </source>
</evidence>
<sequence length="438" mass="47184">MHRSMSTTRTRTSRTRRLTTVAALVTAGLALAACSSGGGGESDGGRGDITIWYSNNEQEVAWGKQMVEAWNAENPDEQIKAQEIPAGSSSEEVIGAAIAAGNAPCLIYNTAPVAVAQFEKQGGLVNLSEFDDGASYIEERTGDAAQQYQNADGDYFQMPWKSNPVMIFYNKDMFAAAGLDPENPPLGSYDEFLATARTLVQSGAAPNAIYPSPTNEFYQSLFDFYPLYAAETGGTPLVEDGAATFADEAGVTVAEFWRTLYDEGLASNEQYQGDSFADGQAAMAIVGPWAISVYKDVNWGSVPVPTSTGVAADEVYTFSDAKNIGLYSACENPETAWDVLKFSTSEEQDGMLLEMTGQMPLRQNLSETYADYFTENPAYEMFGAQNARTVEVPNSPNAVAMLQAFRDAYSKSVIFGEEDIQSALEGAAEKVDDLAGQQ</sequence>
<dbReference type="GO" id="GO:0042956">
    <property type="term" value="P:maltodextrin transmembrane transport"/>
    <property type="evidence" value="ECO:0007669"/>
    <property type="project" value="TreeGrafter"/>
</dbReference>
<organism evidence="5 6">
    <name type="scientific">Diaminobutyricimonas aerilata</name>
    <dbReference type="NCBI Taxonomy" id="1162967"/>
    <lineage>
        <taxon>Bacteria</taxon>
        <taxon>Bacillati</taxon>
        <taxon>Actinomycetota</taxon>
        <taxon>Actinomycetes</taxon>
        <taxon>Micrococcales</taxon>
        <taxon>Microbacteriaceae</taxon>
        <taxon>Diaminobutyricimonas</taxon>
    </lineage>
</organism>
<gene>
    <name evidence="5" type="ORF">CLV46_3147</name>
</gene>
<name>A0A2M9CNV6_9MICO</name>
<dbReference type="GO" id="GO:0015768">
    <property type="term" value="P:maltose transport"/>
    <property type="evidence" value="ECO:0007669"/>
    <property type="project" value="TreeGrafter"/>
</dbReference>
<evidence type="ECO:0000256" key="4">
    <source>
        <dbReference type="SAM" id="SignalP"/>
    </source>
</evidence>
<evidence type="ECO:0000313" key="5">
    <source>
        <dbReference type="EMBL" id="PJJ73554.1"/>
    </source>
</evidence>
<keyword evidence="5" id="KW-0762">Sugar transport</keyword>
<evidence type="ECO:0000256" key="1">
    <source>
        <dbReference type="ARBA" id="ARBA00008520"/>
    </source>
</evidence>
<evidence type="ECO:0000256" key="2">
    <source>
        <dbReference type="ARBA" id="ARBA00022448"/>
    </source>
</evidence>
<dbReference type="PANTHER" id="PTHR30061:SF50">
    <property type="entry name" value="MALTOSE_MALTODEXTRIN-BINDING PERIPLASMIC PROTEIN"/>
    <property type="match status" value="1"/>
</dbReference>
<dbReference type="Gene3D" id="3.40.190.10">
    <property type="entry name" value="Periplasmic binding protein-like II"/>
    <property type="match status" value="2"/>
</dbReference>
<comment type="similarity">
    <text evidence="1">Belongs to the bacterial solute-binding protein 1 family.</text>
</comment>
<dbReference type="SUPFAM" id="SSF53850">
    <property type="entry name" value="Periplasmic binding protein-like II"/>
    <property type="match status" value="1"/>
</dbReference>
<dbReference type="PANTHER" id="PTHR30061">
    <property type="entry name" value="MALTOSE-BINDING PERIPLASMIC PROTEIN"/>
    <property type="match status" value="1"/>
</dbReference>
<dbReference type="Pfam" id="PF13416">
    <property type="entry name" value="SBP_bac_8"/>
    <property type="match status" value="1"/>
</dbReference>
<feature type="chain" id="PRO_5014702460" evidence="4">
    <location>
        <begin position="33"/>
        <end position="438"/>
    </location>
</feature>
<proteinExistence type="inferred from homology"/>
<dbReference type="PROSITE" id="PS51257">
    <property type="entry name" value="PROKAR_LIPOPROTEIN"/>
    <property type="match status" value="1"/>
</dbReference>
<keyword evidence="6" id="KW-1185">Reference proteome</keyword>
<dbReference type="GO" id="GO:0055052">
    <property type="term" value="C:ATP-binding cassette (ABC) transporter complex, substrate-binding subunit-containing"/>
    <property type="evidence" value="ECO:0007669"/>
    <property type="project" value="TreeGrafter"/>
</dbReference>
<keyword evidence="3 4" id="KW-0732">Signal</keyword>